<accession>A0A226DQL2</accession>
<name>A0A226DQL2_FOLCA</name>
<feature type="transmembrane region" description="Helical" evidence="1">
    <location>
        <begin position="148"/>
        <end position="173"/>
    </location>
</feature>
<dbReference type="Proteomes" id="UP000198287">
    <property type="component" value="Unassembled WGS sequence"/>
</dbReference>
<keyword evidence="1" id="KW-1133">Transmembrane helix</keyword>
<evidence type="ECO:0000256" key="1">
    <source>
        <dbReference type="SAM" id="Phobius"/>
    </source>
</evidence>
<organism evidence="2 3">
    <name type="scientific">Folsomia candida</name>
    <name type="common">Springtail</name>
    <dbReference type="NCBI Taxonomy" id="158441"/>
    <lineage>
        <taxon>Eukaryota</taxon>
        <taxon>Metazoa</taxon>
        <taxon>Ecdysozoa</taxon>
        <taxon>Arthropoda</taxon>
        <taxon>Hexapoda</taxon>
        <taxon>Collembola</taxon>
        <taxon>Entomobryomorpha</taxon>
        <taxon>Isotomoidea</taxon>
        <taxon>Isotomidae</taxon>
        <taxon>Proisotominae</taxon>
        <taxon>Folsomia</taxon>
    </lineage>
</organism>
<gene>
    <name evidence="2" type="ORF">Fcan01_16842</name>
</gene>
<comment type="caution">
    <text evidence="2">The sequence shown here is derived from an EMBL/GenBank/DDBJ whole genome shotgun (WGS) entry which is preliminary data.</text>
</comment>
<keyword evidence="1" id="KW-0472">Membrane</keyword>
<dbReference type="AlphaFoldDB" id="A0A226DQL2"/>
<protein>
    <submittedName>
        <fullName evidence="2">Uncharacterized protein</fullName>
    </submittedName>
</protein>
<feature type="transmembrane region" description="Helical" evidence="1">
    <location>
        <begin position="86"/>
        <end position="106"/>
    </location>
</feature>
<dbReference type="EMBL" id="LNIX01000012">
    <property type="protein sequence ID" value="OXA47805.1"/>
    <property type="molecule type" value="Genomic_DNA"/>
</dbReference>
<reference evidence="2 3" key="1">
    <citation type="submission" date="2015-12" db="EMBL/GenBank/DDBJ databases">
        <title>The genome of Folsomia candida.</title>
        <authorList>
            <person name="Faddeeva A."/>
            <person name="Derks M.F."/>
            <person name="Anvar Y."/>
            <person name="Smit S."/>
            <person name="Van Straalen N."/>
            <person name="Roelofs D."/>
        </authorList>
    </citation>
    <scope>NUCLEOTIDE SEQUENCE [LARGE SCALE GENOMIC DNA]</scope>
    <source>
        <strain evidence="2 3">VU population</strain>
        <tissue evidence="2">Whole body</tissue>
    </source>
</reference>
<feature type="transmembrane region" description="Helical" evidence="1">
    <location>
        <begin position="45"/>
        <end position="66"/>
    </location>
</feature>
<keyword evidence="1" id="KW-0812">Transmembrane</keyword>
<proteinExistence type="predicted"/>
<evidence type="ECO:0000313" key="3">
    <source>
        <dbReference type="Proteomes" id="UP000198287"/>
    </source>
</evidence>
<sequence length="211" mass="24900">MWHIEGTRHFRTCIKTLQRNSLRSASFLEWNNKLRRAVPMKSSDWRYLVFKLFALFSTIITQPILLLWCYEVNKSVTGSVTLVSKYASIISAFVAFTVLPYLWFFAKELNSQKFVTYFHEILNLDKRLNVYILLKLMVTKSKYHPKNLATVTTIANLGTFMVNYTAPAFIVWLSVTNNSPFNGFILHHRTILFYLYYSILFYIRHQQLSKL</sequence>
<feature type="transmembrane region" description="Helical" evidence="1">
    <location>
        <begin position="185"/>
        <end position="203"/>
    </location>
</feature>
<evidence type="ECO:0000313" key="2">
    <source>
        <dbReference type="EMBL" id="OXA47805.1"/>
    </source>
</evidence>
<keyword evidence="3" id="KW-1185">Reference proteome</keyword>